<dbReference type="Proteomes" id="UP001076655">
    <property type="component" value="Unassembled WGS sequence"/>
</dbReference>
<gene>
    <name evidence="1" type="ORF">N0392_12745</name>
</gene>
<dbReference type="RefSeq" id="WP_260249688.1">
    <property type="nucleotide sequence ID" value="NZ_JALMEJ010000009.1"/>
</dbReference>
<evidence type="ECO:0000313" key="1">
    <source>
        <dbReference type="EMBL" id="MCY0790549.1"/>
    </source>
</evidence>
<protein>
    <submittedName>
        <fullName evidence="1">Uncharacterized protein</fullName>
    </submittedName>
</protein>
<dbReference type="EMBL" id="JAPNMI010000006">
    <property type="protein sequence ID" value="MCY0790549.1"/>
    <property type="molecule type" value="Genomic_DNA"/>
</dbReference>
<evidence type="ECO:0000313" key="2">
    <source>
        <dbReference type="Proteomes" id="UP001076655"/>
    </source>
</evidence>
<accession>A0A9Q4CQ22</accession>
<comment type="caution">
    <text evidence="1">The sequence shown here is derived from an EMBL/GenBank/DDBJ whole genome shotgun (WGS) entry which is preliminary data.</text>
</comment>
<reference evidence="1" key="1">
    <citation type="submission" date="2022-08" db="EMBL/GenBank/DDBJ databases">
        <authorList>
            <person name="Dale J.L."/>
        </authorList>
    </citation>
    <scope>NUCLEOTIDE SEQUENCE</scope>
    <source>
        <strain evidence="1">2022EL-00758</strain>
    </source>
</reference>
<dbReference type="AlphaFoldDB" id="A0A9Q4CQ22"/>
<organism evidence="1 2">
    <name type="scientific">Morganella morganii</name>
    <name type="common">Proteus morganii</name>
    <dbReference type="NCBI Taxonomy" id="582"/>
    <lineage>
        <taxon>Bacteria</taxon>
        <taxon>Pseudomonadati</taxon>
        <taxon>Pseudomonadota</taxon>
        <taxon>Gammaproteobacteria</taxon>
        <taxon>Enterobacterales</taxon>
        <taxon>Morganellaceae</taxon>
        <taxon>Morganella</taxon>
    </lineage>
</organism>
<proteinExistence type="predicted"/>
<sequence length="225" mass="26048">MAHGEITLYQKVTVKMIITKTLNLGKNNFLKKLSDTNISSNSNDIEYFHLGYPIYPLSLRGSIVVRFNLNFLSDNEQSFIFGSPIDTGSIKYNFITSQLPIDEFISNVSCDYKKFYSLCMELKKLSTPELDNILHHSATYNLNKIIDNYFIPEVSDVIKKSTNPHSRLFEVCLDGNFHIKKEHISSIYIPNTYCDTLLLKKIIKIYSRRVFYYNPKYGMDVISYG</sequence>
<name>A0A9Q4CQ22_MORMO</name>